<dbReference type="GO" id="GO:0046872">
    <property type="term" value="F:metal ion binding"/>
    <property type="evidence" value="ECO:0007669"/>
    <property type="project" value="UniProtKB-KW"/>
</dbReference>
<feature type="binding site" evidence="3">
    <location>
        <position position="125"/>
    </location>
    <ligand>
        <name>Mg(2+)</name>
        <dbReference type="ChEBI" id="CHEBI:18420"/>
        <label>1</label>
    </ligand>
</feature>
<dbReference type="Gene3D" id="1.10.4080.10">
    <property type="entry name" value="ADP-ribosylation/Crystallin J1"/>
    <property type="match status" value="1"/>
</dbReference>
<dbReference type="InterPro" id="IPR005502">
    <property type="entry name" value="Ribosyl_crysJ1"/>
</dbReference>
<name>A0A1H6Z271_9GAMM</name>
<dbReference type="SUPFAM" id="SSF101478">
    <property type="entry name" value="ADP-ribosylglycohydrolase"/>
    <property type="match status" value="1"/>
</dbReference>
<evidence type="ECO:0000256" key="1">
    <source>
        <dbReference type="ARBA" id="ARBA00010702"/>
    </source>
</evidence>
<dbReference type="Pfam" id="PF03747">
    <property type="entry name" value="ADP_ribosyl_GH"/>
    <property type="match status" value="1"/>
</dbReference>
<evidence type="ECO:0000313" key="4">
    <source>
        <dbReference type="EMBL" id="SEJ43660.1"/>
    </source>
</evidence>
<protein>
    <submittedName>
        <fullName evidence="4">ADP-ribosylglycohydrolase</fullName>
    </submittedName>
</protein>
<dbReference type="EMBL" id="FNYQ01000100">
    <property type="protein sequence ID" value="SEJ43660.1"/>
    <property type="molecule type" value="Genomic_DNA"/>
</dbReference>
<dbReference type="AlphaFoldDB" id="A0A1H6Z271"/>
<feature type="binding site" evidence="3">
    <location>
        <position position="124"/>
    </location>
    <ligand>
        <name>Mg(2+)</name>
        <dbReference type="ChEBI" id="CHEBI:18420"/>
        <label>1</label>
    </ligand>
</feature>
<dbReference type="PANTHER" id="PTHR16222:SF24">
    <property type="entry name" value="ADP-RIBOSYLHYDROLASE ARH3"/>
    <property type="match status" value="1"/>
</dbReference>
<keyword evidence="3" id="KW-0460">Magnesium</keyword>
<proteinExistence type="inferred from homology"/>
<feature type="binding site" evidence="3">
    <location>
        <position position="355"/>
    </location>
    <ligand>
        <name>Mg(2+)</name>
        <dbReference type="ChEBI" id="CHEBI:18420"/>
        <label>1</label>
    </ligand>
</feature>
<accession>A0A1H6Z271</accession>
<organism evidence="4 5">
    <name type="scientific">Azotobacter beijerinckii</name>
    <dbReference type="NCBI Taxonomy" id="170623"/>
    <lineage>
        <taxon>Bacteria</taxon>
        <taxon>Pseudomonadati</taxon>
        <taxon>Pseudomonadota</taxon>
        <taxon>Gammaproteobacteria</taxon>
        <taxon>Pseudomonadales</taxon>
        <taxon>Pseudomonadaceae</taxon>
        <taxon>Azotobacter</taxon>
    </lineage>
</organism>
<dbReference type="InterPro" id="IPR036705">
    <property type="entry name" value="Ribosyl_crysJ1_sf"/>
</dbReference>
<reference evidence="4 5" key="1">
    <citation type="submission" date="2016-10" db="EMBL/GenBank/DDBJ databases">
        <authorList>
            <person name="de Groot N.N."/>
        </authorList>
    </citation>
    <scope>NUCLEOTIDE SEQUENCE [LARGE SCALE GENOMIC DNA]</scope>
    <source>
        <strain evidence="4 5">DSM 373</strain>
    </source>
</reference>
<sequence length="420" mass="45054">MLELERIQPWMLLRDSRCNTLLRILRVAPPRAGRVVVDGRDPVGNHAEIVLSRGDEAYLQAVGHAPRLRRDPAAVLGCLLAGAAGDALGAPVEFLRWPEIERQFGVCGGVVDFVPAYGRLGAITDDTQMMLFTAEGLLRAWVCGVSRGVCHPPSIIHHALLRWLLTQDEPVATAVGRDGWLFGERRLWSRRAPGDTCLSALRASRRFGEPADNAGKGGGGVIRAAPCAFFPGAFDKAAESARLTHGHPTGYLAAGLFADILARLWRDEKASLLEATRAGLAEHGGRPGMEETRLLVERVLAMHAEGAKPTPQGIEQLGGGWLAEEALAIGLWCALSAGSLEEGLIRAVNHGGDSDSTGLIAGHFLGLLHGPEAIPACWLDELELRDVIERIALDLCLVPGSYRADGSEASRAIGERYPGW</sequence>
<evidence type="ECO:0000256" key="3">
    <source>
        <dbReference type="PIRSR" id="PIRSR605502-1"/>
    </source>
</evidence>
<keyword evidence="2 4" id="KW-0378">Hydrolase</keyword>
<feature type="binding site" evidence="3">
    <location>
        <position position="353"/>
    </location>
    <ligand>
        <name>Mg(2+)</name>
        <dbReference type="ChEBI" id="CHEBI:18420"/>
        <label>1</label>
    </ligand>
</feature>
<dbReference type="GO" id="GO:0016787">
    <property type="term" value="F:hydrolase activity"/>
    <property type="evidence" value="ECO:0007669"/>
    <property type="project" value="UniProtKB-KW"/>
</dbReference>
<dbReference type="RefSeq" id="WP_244542222.1">
    <property type="nucleotide sequence ID" value="NZ_FNYQ01000100.1"/>
</dbReference>
<evidence type="ECO:0000256" key="2">
    <source>
        <dbReference type="ARBA" id="ARBA00022801"/>
    </source>
</evidence>
<feature type="binding site" evidence="3">
    <location>
        <position position="356"/>
    </location>
    <ligand>
        <name>Mg(2+)</name>
        <dbReference type="ChEBI" id="CHEBI:18420"/>
        <label>1</label>
    </ligand>
</feature>
<dbReference type="InterPro" id="IPR050792">
    <property type="entry name" value="ADP-ribosylglycohydrolase"/>
</dbReference>
<dbReference type="Proteomes" id="UP000199250">
    <property type="component" value="Unassembled WGS sequence"/>
</dbReference>
<gene>
    <name evidence="4" type="ORF">SAMN04244572_03961</name>
</gene>
<keyword evidence="3" id="KW-0479">Metal-binding</keyword>
<dbReference type="PANTHER" id="PTHR16222">
    <property type="entry name" value="ADP-RIBOSYLGLYCOHYDROLASE"/>
    <property type="match status" value="1"/>
</dbReference>
<comment type="similarity">
    <text evidence="1">Belongs to the ADP-ribosylglycohydrolase family.</text>
</comment>
<comment type="cofactor">
    <cofactor evidence="3">
        <name>Mg(2+)</name>
        <dbReference type="ChEBI" id="CHEBI:18420"/>
    </cofactor>
    <text evidence="3">Binds 2 magnesium ions per subunit.</text>
</comment>
<evidence type="ECO:0000313" key="5">
    <source>
        <dbReference type="Proteomes" id="UP000199250"/>
    </source>
</evidence>
<feature type="binding site" evidence="3">
    <location>
        <position position="126"/>
    </location>
    <ligand>
        <name>Mg(2+)</name>
        <dbReference type="ChEBI" id="CHEBI:18420"/>
        <label>1</label>
    </ligand>
</feature>